<dbReference type="InterPro" id="IPR002048">
    <property type="entry name" value="EF_hand_dom"/>
</dbReference>
<dbReference type="Pfam" id="PF13499">
    <property type="entry name" value="EF-hand_7"/>
    <property type="match status" value="1"/>
</dbReference>
<comment type="caution">
    <text evidence="3">The sequence shown here is derived from an EMBL/GenBank/DDBJ whole genome shotgun (WGS) entry which is preliminary data.</text>
</comment>
<gene>
    <name evidence="3" type="ORF">G5C51_25230</name>
</gene>
<dbReference type="InterPro" id="IPR018247">
    <property type="entry name" value="EF_Hand_1_Ca_BS"/>
</dbReference>
<dbReference type="RefSeq" id="WP_165240499.1">
    <property type="nucleotide sequence ID" value="NZ_JAAKZV010000129.1"/>
</dbReference>
<feature type="domain" description="EF-hand" evidence="2">
    <location>
        <begin position="308"/>
        <end position="333"/>
    </location>
</feature>
<dbReference type="Gene3D" id="1.10.238.10">
    <property type="entry name" value="EF-hand"/>
    <property type="match status" value="1"/>
</dbReference>
<evidence type="ECO:0000256" key="1">
    <source>
        <dbReference type="SAM" id="MobiDB-lite"/>
    </source>
</evidence>
<reference evidence="3 4" key="1">
    <citation type="submission" date="2020-02" db="EMBL/GenBank/DDBJ databases">
        <title>Whole-genome analyses of novel actinobacteria.</title>
        <authorList>
            <person name="Sahin N."/>
        </authorList>
    </citation>
    <scope>NUCLEOTIDE SEQUENCE [LARGE SCALE GENOMIC DNA]</scope>
    <source>
        <strain evidence="3 4">A7024</strain>
    </source>
</reference>
<dbReference type="PROSITE" id="PS50222">
    <property type="entry name" value="EF_HAND_2"/>
    <property type="match status" value="3"/>
</dbReference>
<sequence length="470" mass="52161">MTDRTFPLPGSLCWKLFGQVRMLLVTGRALVLEAALPAGGAALARHSTYRTRPLRRLEITLESLQRVVYGDPDTREREFARVHRAHRHINGTDEQGRRYDGLDDDSRTWIALTLFDAMVAMERLGGRPLTRDEEARLYAEWRPVIVGFGVDARTVPEDLAGYHAYFDAMVANVLEDNPEVRHLLGALYADVPRPPALARCPAPVWDVLRKAAGAGMGAVLRADLPEPYRRRLRITARRRDRALSWLLHRTARLLMAGLPERRRYLPLAAAAMGGGPLEPRAARRRLPAPRHSRSADPRPVRAGRFFDDVLDQTGDGFISREDLQAMVRAVCWQLELTAAREQRVYEAFDSWWEGLLTLDGDGDGRITRDEFVAGVAGGADAGPGPLGDGLLRAMGAVFDAADSDGSGCLDMAEYRRVFGPKLHPADLNQGFKEIDADGDGEITRAEFTDALVQYFTARGDVEAGTRLFGR</sequence>
<feature type="domain" description="EF-hand" evidence="2">
    <location>
        <begin position="422"/>
        <end position="457"/>
    </location>
</feature>
<feature type="compositionally biased region" description="Basic residues" evidence="1">
    <location>
        <begin position="282"/>
        <end position="292"/>
    </location>
</feature>
<dbReference type="PROSITE" id="PS00018">
    <property type="entry name" value="EF_HAND_1"/>
    <property type="match status" value="2"/>
</dbReference>
<dbReference type="GO" id="GO:0016491">
    <property type="term" value="F:oxidoreductase activity"/>
    <property type="evidence" value="ECO:0007669"/>
    <property type="project" value="InterPro"/>
</dbReference>
<proteinExistence type="predicted"/>
<name>A0A6G4U4N2_9ACTN</name>
<dbReference type="PANTHER" id="PTHR36151">
    <property type="entry name" value="BLR2777 PROTEIN"/>
    <property type="match status" value="1"/>
</dbReference>
<feature type="domain" description="EF-hand" evidence="2">
    <location>
        <begin position="346"/>
        <end position="381"/>
    </location>
</feature>
<dbReference type="SMART" id="SM00054">
    <property type="entry name" value="EFh"/>
    <property type="match status" value="4"/>
</dbReference>
<dbReference type="CDD" id="cd00051">
    <property type="entry name" value="EFh"/>
    <property type="match status" value="1"/>
</dbReference>
<protein>
    <submittedName>
        <fullName evidence="3">DUF2236 domain-containing protein</fullName>
    </submittedName>
</protein>
<evidence type="ECO:0000313" key="3">
    <source>
        <dbReference type="EMBL" id="NGN67199.1"/>
    </source>
</evidence>
<feature type="region of interest" description="Disordered" evidence="1">
    <location>
        <begin position="276"/>
        <end position="298"/>
    </location>
</feature>
<keyword evidence="4" id="KW-1185">Reference proteome</keyword>
<dbReference type="EMBL" id="JAAKZV010000129">
    <property type="protein sequence ID" value="NGN67199.1"/>
    <property type="molecule type" value="Genomic_DNA"/>
</dbReference>
<dbReference type="AlphaFoldDB" id="A0A6G4U4N2"/>
<dbReference type="PANTHER" id="PTHR36151:SF3">
    <property type="entry name" value="ER-BOUND OXYGENASE MPAB_MPAB'_RUBBER OXYGENASE CATALYTIC DOMAIN-CONTAINING PROTEIN"/>
    <property type="match status" value="1"/>
</dbReference>
<dbReference type="InterPro" id="IPR011992">
    <property type="entry name" value="EF-hand-dom_pair"/>
</dbReference>
<accession>A0A6G4U4N2</accession>
<dbReference type="Proteomes" id="UP000481583">
    <property type="component" value="Unassembled WGS sequence"/>
</dbReference>
<dbReference type="Pfam" id="PF13202">
    <property type="entry name" value="EF-hand_5"/>
    <property type="match status" value="2"/>
</dbReference>
<evidence type="ECO:0000313" key="4">
    <source>
        <dbReference type="Proteomes" id="UP000481583"/>
    </source>
</evidence>
<dbReference type="GO" id="GO:0005509">
    <property type="term" value="F:calcium ion binding"/>
    <property type="evidence" value="ECO:0007669"/>
    <property type="project" value="InterPro"/>
</dbReference>
<dbReference type="Pfam" id="PF09995">
    <property type="entry name" value="MPAB_Lcp_cat"/>
    <property type="match status" value="1"/>
</dbReference>
<dbReference type="SUPFAM" id="SSF47473">
    <property type="entry name" value="EF-hand"/>
    <property type="match status" value="1"/>
</dbReference>
<dbReference type="InterPro" id="IPR018713">
    <property type="entry name" value="MPAB/Lcp_cat_dom"/>
</dbReference>
<organism evidence="3 4">
    <name type="scientific">Streptomyces coryli</name>
    <dbReference type="NCBI Taxonomy" id="1128680"/>
    <lineage>
        <taxon>Bacteria</taxon>
        <taxon>Bacillati</taxon>
        <taxon>Actinomycetota</taxon>
        <taxon>Actinomycetes</taxon>
        <taxon>Kitasatosporales</taxon>
        <taxon>Streptomycetaceae</taxon>
        <taxon>Streptomyces</taxon>
    </lineage>
</organism>
<evidence type="ECO:0000259" key="2">
    <source>
        <dbReference type="PROSITE" id="PS50222"/>
    </source>
</evidence>